<comment type="subcellular location">
    <subcellularLocation>
        <location evidence="6">Cell membrane</location>
        <topology evidence="6">Multi-pass membrane protein</topology>
    </subcellularLocation>
    <subcellularLocation>
        <location evidence="1">Membrane</location>
    </subcellularLocation>
</comment>
<organism evidence="7 8">
    <name type="scientific">Labrys wisconsinensis</name>
    <dbReference type="NCBI Taxonomy" id="425677"/>
    <lineage>
        <taxon>Bacteria</taxon>
        <taxon>Pseudomonadati</taxon>
        <taxon>Pseudomonadota</taxon>
        <taxon>Alphaproteobacteria</taxon>
        <taxon>Hyphomicrobiales</taxon>
        <taxon>Xanthobacteraceae</taxon>
        <taxon>Labrys</taxon>
    </lineage>
</organism>
<comment type="similarity">
    <text evidence="2 6">Belongs to the SURF1 family.</text>
</comment>
<proteinExistence type="inferred from homology"/>
<dbReference type="EMBL" id="JAUSVX010000006">
    <property type="protein sequence ID" value="MDQ0470407.1"/>
    <property type="molecule type" value="Genomic_DNA"/>
</dbReference>
<keyword evidence="5 6" id="KW-0472">Membrane</keyword>
<dbReference type="PROSITE" id="PS50895">
    <property type="entry name" value="SURF1"/>
    <property type="match status" value="1"/>
</dbReference>
<dbReference type="InterPro" id="IPR002994">
    <property type="entry name" value="Surf1/Shy1"/>
</dbReference>
<comment type="caution">
    <text evidence="7">The sequence shown here is derived from an EMBL/GenBank/DDBJ whole genome shotgun (WGS) entry which is preliminary data.</text>
</comment>
<keyword evidence="4 6" id="KW-1133">Transmembrane helix</keyword>
<dbReference type="InterPro" id="IPR045214">
    <property type="entry name" value="Surf1/Surf4"/>
</dbReference>
<evidence type="ECO:0000256" key="2">
    <source>
        <dbReference type="ARBA" id="ARBA00007165"/>
    </source>
</evidence>
<dbReference type="CDD" id="cd06662">
    <property type="entry name" value="SURF1"/>
    <property type="match status" value="1"/>
</dbReference>
<name>A0ABU0J806_9HYPH</name>
<dbReference type="PANTHER" id="PTHR23427:SF2">
    <property type="entry name" value="SURFEIT LOCUS PROTEIN 1"/>
    <property type="match status" value="1"/>
</dbReference>
<evidence type="ECO:0000256" key="3">
    <source>
        <dbReference type="ARBA" id="ARBA00022692"/>
    </source>
</evidence>
<feature type="transmembrane region" description="Helical" evidence="6">
    <location>
        <begin position="221"/>
        <end position="241"/>
    </location>
</feature>
<dbReference type="PANTHER" id="PTHR23427">
    <property type="entry name" value="SURFEIT LOCUS PROTEIN"/>
    <property type="match status" value="1"/>
</dbReference>
<protein>
    <recommendedName>
        <fullName evidence="6">SURF1-like protein</fullName>
    </recommendedName>
</protein>
<evidence type="ECO:0000256" key="1">
    <source>
        <dbReference type="ARBA" id="ARBA00004370"/>
    </source>
</evidence>
<keyword evidence="6" id="KW-1003">Cell membrane</keyword>
<feature type="transmembrane region" description="Helical" evidence="6">
    <location>
        <begin position="12"/>
        <end position="31"/>
    </location>
</feature>
<evidence type="ECO:0000256" key="4">
    <source>
        <dbReference type="ARBA" id="ARBA00022989"/>
    </source>
</evidence>
<evidence type="ECO:0000313" key="7">
    <source>
        <dbReference type="EMBL" id="MDQ0470407.1"/>
    </source>
</evidence>
<keyword evidence="3 6" id="KW-0812">Transmembrane</keyword>
<evidence type="ECO:0000313" key="8">
    <source>
        <dbReference type="Proteomes" id="UP001242480"/>
    </source>
</evidence>
<dbReference type="Proteomes" id="UP001242480">
    <property type="component" value="Unassembled WGS sequence"/>
</dbReference>
<dbReference type="RefSeq" id="WP_307274370.1">
    <property type="nucleotide sequence ID" value="NZ_JAUSVX010000006.1"/>
</dbReference>
<reference evidence="7 8" key="1">
    <citation type="submission" date="2023-07" db="EMBL/GenBank/DDBJ databases">
        <title>Genomic Encyclopedia of Type Strains, Phase IV (KMG-IV): sequencing the most valuable type-strain genomes for metagenomic binning, comparative biology and taxonomic classification.</title>
        <authorList>
            <person name="Goeker M."/>
        </authorList>
    </citation>
    <scope>NUCLEOTIDE SEQUENCE [LARGE SCALE GENOMIC DNA]</scope>
    <source>
        <strain evidence="7 8">DSM 19619</strain>
    </source>
</reference>
<evidence type="ECO:0000256" key="6">
    <source>
        <dbReference type="RuleBase" id="RU363076"/>
    </source>
</evidence>
<accession>A0ABU0J806</accession>
<sequence>MTTVRQGERSLLWPTAFAVAALAILAALGTWQLRRLVWKEGLIRDATERSTQAPQPAPIEADWTRLDRTQTEYRHVALSGTFRHQDEVHVFTDLPDAKGPARGIGYWVLTPLVQDDGSIVLINRGFVPKGREDPATRPEGQVGGRAAVTGLMRWSEERNLFTPADTPAKGEWYTRDTAAIGAARGLDRVAPFYVDADASPPGGLPQGGETRLVFPNRHLEYALTWYGLGGALVAVYGVFAWRRWTGR</sequence>
<gene>
    <name evidence="7" type="ORF">QO011_003426</name>
</gene>
<keyword evidence="8" id="KW-1185">Reference proteome</keyword>
<dbReference type="Pfam" id="PF02104">
    <property type="entry name" value="SURF1"/>
    <property type="match status" value="1"/>
</dbReference>
<evidence type="ECO:0000256" key="5">
    <source>
        <dbReference type="ARBA" id="ARBA00023136"/>
    </source>
</evidence>